<feature type="coiled-coil region" evidence="1">
    <location>
        <begin position="74"/>
        <end position="108"/>
    </location>
</feature>
<protein>
    <submittedName>
        <fullName evidence="2">Uncharacterized protein</fullName>
    </submittedName>
</protein>
<keyword evidence="1" id="KW-0175">Coiled coil</keyword>
<dbReference type="KEGG" id="ehx:EMIHUDRAFT_119292"/>
<dbReference type="HOGENOM" id="CLU_2042465_0_0_1"/>
<accession>A0A0D3IWG7</accession>
<organism evidence="2 3">
    <name type="scientific">Emiliania huxleyi (strain CCMP1516)</name>
    <dbReference type="NCBI Taxonomy" id="280463"/>
    <lineage>
        <taxon>Eukaryota</taxon>
        <taxon>Haptista</taxon>
        <taxon>Haptophyta</taxon>
        <taxon>Prymnesiophyceae</taxon>
        <taxon>Isochrysidales</taxon>
        <taxon>Noelaerhabdaceae</taxon>
        <taxon>Emiliania</taxon>
    </lineage>
</organism>
<dbReference type="AlphaFoldDB" id="A0A0D3IWG7"/>
<name>A0A0D3IWG7_EMIH1</name>
<dbReference type="Proteomes" id="UP000013827">
    <property type="component" value="Unassembled WGS sequence"/>
</dbReference>
<reference evidence="2" key="2">
    <citation type="submission" date="2024-10" db="UniProtKB">
        <authorList>
            <consortium name="EnsemblProtists"/>
        </authorList>
    </citation>
    <scope>IDENTIFICATION</scope>
</reference>
<evidence type="ECO:0000313" key="2">
    <source>
        <dbReference type="EnsemblProtists" id="EOD15602"/>
    </source>
</evidence>
<dbReference type="PaxDb" id="2903-EOD15602"/>
<evidence type="ECO:0000256" key="1">
    <source>
        <dbReference type="SAM" id="Coils"/>
    </source>
</evidence>
<keyword evidence="3" id="KW-1185">Reference proteome</keyword>
<evidence type="ECO:0000313" key="3">
    <source>
        <dbReference type="Proteomes" id="UP000013827"/>
    </source>
</evidence>
<dbReference type="EnsemblProtists" id="EOD15602">
    <property type="protein sequence ID" value="EOD15602"/>
    <property type="gene ID" value="EMIHUDRAFT_119292"/>
</dbReference>
<sequence length="121" mass="13199">MRSPPPFATLAPLRKPPSVADVENAVLEDHVIMEDVTCAICLSILHEPTSLQQYVLASSDDVDLADAPGGARDVEDVEMALGRAQAEVERLRIRKEQLVRKAEALGAMRSVRSRHGEVTLT</sequence>
<reference evidence="3" key="1">
    <citation type="journal article" date="2013" name="Nature">
        <title>Pan genome of the phytoplankton Emiliania underpins its global distribution.</title>
        <authorList>
            <person name="Read B.A."/>
            <person name="Kegel J."/>
            <person name="Klute M.J."/>
            <person name="Kuo A."/>
            <person name="Lefebvre S.C."/>
            <person name="Maumus F."/>
            <person name="Mayer C."/>
            <person name="Miller J."/>
            <person name="Monier A."/>
            <person name="Salamov A."/>
            <person name="Young J."/>
            <person name="Aguilar M."/>
            <person name="Claverie J.M."/>
            <person name="Frickenhaus S."/>
            <person name="Gonzalez K."/>
            <person name="Herman E.K."/>
            <person name="Lin Y.C."/>
            <person name="Napier J."/>
            <person name="Ogata H."/>
            <person name="Sarno A.F."/>
            <person name="Shmutz J."/>
            <person name="Schroeder D."/>
            <person name="de Vargas C."/>
            <person name="Verret F."/>
            <person name="von Dassow P."/>
            <person name="Valentin K."/>
            <person name="Van de Peer Y."/>
            <person name="Wheeler G."/>
            <person name="Dacks J.B."/>
            <person name="Delwiche C.F."/>
            <person name="Dyhrman S.T."/>
            <person name="Glockner G."/>
            <person name="John U."/>
            <person name="Richards T."/>
            <person name="Worden A.Z."/>
            <person name="Zhang X."/>
            <person name="Grigoriev I.V."/>
            <person name="Allen A.E."/>
            <person name="Bidle K."/>
            <person name="Borodovsky M."/>
            <person name="Bowler C."/>
            <person name="Brownlee C."/>
            <person name="Cock J.M."/>
            <person name="Elias M."/>
            <person name="Gladyshev V.N."/>
            <person name="Groth M."/>
            <person name="Guda C."/>
            <person name="Hadaegh A."/>
            <person name="Iglesias-Rodriguez M.D."/>
            <person name="Jenkins J."/>
            <person name="Jones B.M."/>
            <person name="Lawson T."/>
            <person name="Leese F."/>
            <person name="Lindquist E."/>
            <person name="Lobanov A."/>
            <person name="Lomsadze A."/>
            <person name="Malik S.B."/>
            <person name="Marsh M.E."/>
            <person name="Mackinder L."/>
            <person name="Mock T."/>
            <person name="Mueller-Roeber B."/>
            <person name="Pagarete A."/>
            <person name="Parker M."/>
            <person name="Probert I."/>
            <person name="Quesneville H."/>
            <person name="Raines C."/>
            <person name="Rensing S.A."/>
            <person name="Riano-Pachon D.M."/>
            <person name="Richier S."/>
            <person name="Rokitta S."/>
            <person name="Shiraiwa Y."/>
            <person name="Soanes D.M."/>
            <person name="van der Giezen M."/>
            <person name="Wahlund T.M."/>
            <person name="Williams B."/>
            <person name="Wilson W."/>
            <person name="Wolfe G."/>
            <person name="Wurch L.L."/>
        </authorList>
    </citation>
    <scope>NUCLEOTIDE SEQUENCE</scope>
</reference>
<dbReference type="GeneID" id="17261749"/>
<dbReference type="RefSeq" id="XP_005768031.1">
    <property type="nucleotide sequence ID" value="XM_005767974.1"/>
</dbReference>
<proteinExistence type="predicted"/>